<comment type="caution">
    <text evidence="2">The sequence shown here is derived from an EMBL/GenBank/DDBJ whole genome shotgun (WGS) entry which is preliminary data.</text>
</comment>
<dbReference type="InterPro" id="IPR008906">
    <property type="entry name" value="HATC_C_dom"/>
</dbReference>
<protein>
    <recommendedName>
        <fullName evidence="1">HAT C-terminal dimerisation domain-containing protein</fullName>
    </recommendedName>
</protein>
<keyword evidence="3" id="KW-1185">Reference proteome</keyword>
<dbReference type="GO" id="GO:0046983">
    <property type="term" value="F:protein dimerization activity"/>
    <property type="evidence" value="ECO:0007669"/>
    <property type="project" value="InterPro"/>
</dbReference>
<accession>A0A6G0VMD9</accession>
<evidence type="ECO:0000259" key="1">
    <source>
        <dbReference type="Pfam" id="PF05699"/>
    </source>
</evidence>
<dbReference type="AlphaFoldDB" id="A0A6G0VMD9"/>
<sequence>KLDSLIPNTEIALRLYYTLPIANCSSERSFSALKRVKSYLRSTLSKEKLN</sequence>
<dbReference type="OrthoDB" id="6599302at2759"/>
<proteinExistence type="predicted"/>
<dbReference type="EMBL" id="VUJU01014949">
    <property type="protein sequence ID" value="KAF0698442.1"/>
    <property type="molecule type" value="Genomic_DNA"/>
</dbReference>
<organism evidence="2 3">
    <name type="scientific">Aphis craccivora</name>
    <name type="common">Cowpea aphid</name>
    <dbReference type="NCBI Taxonomy" id="307492"/>
    <lineage>
        <taxon>Eukaryota</taxon>
        <taxon>Metazoa</taxon>
        <taxon>Ecdysozoa</taxon>
        <taxon>Arthropoda</taxon>
        <taxon>Hexapoda</taxon>
        <taxon>Insecta</taxon>
        <taxon>Pterygota</taxon>
        <taxon>Neoptera</taxon>
        <taxon>Paraneoptera</taxon>
        <taxon>Hemiptera</taxon>
        <taxon>Sternorrhyncha</taxon>
        <taxon>Aphidomorpha</taxon>
        <taxon>Aphidoidea</taxon>
        <taxon>Aphididae</taxon>
        <taxon>Aphidini</taxon>
        <taxon>Aphis</taxon>
        <taxon>Aphis</taxon>
    </lineage>
</organism>
<gene>
    <name evidence="2" type="ORF">FWK35_00036081</name>
</gene>
<name>A0A6G0VMD9_APHCR</name>
<dbReference type="Pfam" id="PF05699">
    <property type="entry name" value="Dimer_Tnp_hAT"/>
    <property type="match status" value="1"/>
</dbReference>
<feature type="non-terminal residue" evidence="2">
    <location>
        <position position="1"/>
    </location>
</feature>
<dbReference type="Proteomes" id="UP000478052">
    <property type="component" value="Unassembled WGS sequence"/>
</dbReference>
<reference evidence="2 3" key="1">
    <citation type="submission" date="2019-08" db="EMBL/GenBank/DDBJ databases">
        <title>Whole genome of Aphis craccivora.</title>
        <authorList>
            <person name="Voronova N.V."/>
            <person name="Shulinski R.S."/>
            <person name="Bandarenka Y.V."/>
            <person name="Zhorov D.G."/>
            <person name="Warner D."/>
        </authorList>
    </citation>
    <scope>NUCLEOTIDE SEQUENCE [LARGE SCALE GENOMIC DNA]</scope>
    <source>
        <strain evidence="2">180601</strain>
        <tissue evidence="2">Whole Body</tissue>
    </source>
</reference>
<feature type="domain" description="HAT C-terminal dimerisation" evidence="1">
    <location>
        <begin position="4"/>
        <end position="49"/>
    </location>
</feature>
<evidence type="ECO:0000313" key="2">
    <source>
        <dbReference type="EMBL" id="KAF0698442.1"/>
    </source>
</evidence>
<evidence type="ECO:0000313" key="3">
    <source>
        <dbReference type="Proteomes" id="UP000478052"/>
    </source>
</evidence>